<evidence type="ECO:0000256" key="6">
    <source>
        <dbReference type="PROSITE-ProRule" id="PRU00433"/>
    </source>
</evidence>
<keyword evidence="2 6" id="KW-0349">Heme</keyword>
<comment type="caution">
    <text evidence="11">The sequence shown here is derived from an EMBL/GenBank/DDBJ whole genome shotgun (WGS) entry which is preliminary data.</text>
</comment>
<dbReference type="Gene3D" id="1.10.760.10">
    <property type="entry name" value="Cytochrome c-like domain"/>
    <property type="match status" value="1"/>
</dbReference>
<dbReference type="PROSITE" id="PS50093">
    <property type="entry name" value="PKD"/>
    <property type="match status" value="1"/>
</dbReference>
<dbReference type="InterPro" id="IPR013783">
    <property type="entry name" value="Ig-like_fold"/>
</dbReference>
<evidence type="ECO:0000256" key="4">
    <source>
        <dbReference type="ARBA" id="ARBA00022982"/>
    </source>
</evidence>
<dbReference type="InterPro" id="IPR022409">
    <property type="entry name" value="PKD/Chitinase_dom"/>
</dbReference>
<accession>A0ABW5Y7D0</accession>
<dbReference type="InterPro" id="IPR029062">
    <property type="entry name" value="Class_I_gatase-like"/>
</dbReference>
<evidence type="ECO:0000259" key="10">
    <source>
        <dbReference type="PROSITE" id="PS51007"/>
    </source>
</evidence>
<dbReference type="SUPFAM" id="SSF46626">
    <property type="entry name" value="Cytochrome c"/>
    <property type="match status" value="1"/>
</dbReference>
<dbReference type="InterPro" id="IPR012938">
    <property type="entry name" value="Glc/Sorbosone_DH"/>
</dbReference>
<evidence type="ECO:0000256" key="8">
    <source>
        <dbReference type="SAM" id="SignalP"/>
    </source>
</evidence>
<feature type="domain" description="PKD" evidence="9">
    <location>
        <begin position="761"/>
        <end position="813"/>
    </location>
</feature>
<keyword evidence="4" id="KW-0249">Electron transport</keyword>
<dbReference type="InterPro" id="IPR029010">
    <property type="entry name" value="ThuA-like"/>
</dbReference>
<protein>
    <submittedName>
        <fullName evidence="11">ThuA domain-containing protein</fullName>
    </submittedName>
</protein>
<dbReference type="EMBL" id="JBHUPD010000001">
    <property type="protein sequence ID" value="MFD2871242.1"/>
    <property type="molecule type" value="Genomic_DNA"/>
</dbReference>
<keyword evidence="3 6" id="KW-0479">Metal-binding</keyword>
<dbReference type="InterPro" id="IPR009056">
    <property type="entry name" value="Cyt_c-like_dom"/>
</dbReference>
<evidence type="ECO:0000259" key="9">
    <source>
        <dbReference type="PROSITE" id="PS50093"/>
    </source>
</evidence>
<keyword evidence="8" id="KW-0732">Signal</keyword>
<dbReference type="Pfam" id="PF06283">
    <property type="entry name" value="ThuA"/>
    <property type="match status" value="1"/>
</dbReference>
<sequence length="913" mass="101656">MRLKLFSFLSMGLLSVFSTVNFAQAQVKSKPRILVFKKTAGFHHGSIPLAAAAIMKLGQENSFLVDTTTDAGKITENNLKKYAALVFASTTGDILDAAQQHDLQRYMEAGGSFVGIHAAADAEYRWPWYGRMVGGYFAHHPAQQMATLTVVDKNFPATSMLPTEWKRKDEWYHYKQVSKDIHVLINLEESSLTYNKNGGDDAFKMGPNHPIAWYHTFENGRVFYTGLGHTDESYSEPLFLQHLLGGIKYAIGKNAPLNYAKAKTPRVPDEDRFGKTQLTSGTFDEPTEMTVLPNLDILVVQRKGEFMLYNHLTHKVTQVGKVAVYSHTLTEKGKGVNAEEGLLGVQADPDFKTNHYIYAYYSRLDTNVNRLARFTFVNGKIDLKSEKKIIEIPTTREICCHTGGSIAFGKDHILFVSQGDNTTPFDEPNAGRGPHPPNSYSFAPLDDRPGFEQYDDRRGSGNTNDLRGKILRLKIQPDGSYTIPEGNLFPKGMEKTRPEIYVMGDRNPYRISVDKKNGFLYWGEVGPDASNDSLETHGPRGYDEVNQARKAGNFGYPYVIGNNIPYRNYDYATGKVGAAFDPNHLVNESRNNTGLRDLPPAQPAFIWYPYAASPEFPELGSGGRTAMAGPVYHAEDYPASVTKLPSYYNNKLFIYDFIRGWIKAVTMDAAGNLVSIEPFMNGTKFNSMIDMEMGPDGKLYILEYGNSDGWFKKNKDSGIARVDYNPGNRAPEIAGITVDKNYGALPLKVTLKVDAIDPDNDKMTYTWNFGNGIKKASVKPWVTYTYPKAGTFNASVTVKDSKLKSSTSKKVIIAAGSTDEPIDPSSKFAAGQTLFASMDCKSCHKAHEHVIGPAFDEVAAKYKPNRATYRQLTEKIRNGGNGVWGDVTMPAHPDLKPEDAKQILDWIFSLKKQ</sequence>
<dbReference type="Gene3D" id="2.60.40.10">
    <property type="entry name" value="Immunoglobulins"/>
    <property type="match status" value="1"/>
</dbReference>
<dbReference type="SUPFAM" id="SSF52317">
    <property type="entry name" value="Class I glutamine amidotransferase-like"/>
    <property type="match status" value="1"/>
</dbReference>
<dbReference type="InterPro" id="IPR035986">
    <property type="entry name" value="PKD_dom_sf"/>
</dbReference>
<keyword evidence="12" id="KW-1185">Reference proteome</keyword>
<proteinExistence type="predicted"/>
<gene>
    <name evidence="11" type="ORF">ACFS5N_02105</name>
</gene>
<dbReference type="SMART" id="SM00089">
    <property type="entry name" value="PKD"/>
    <property type="match status" value="1"/>
</dbReference>
<feature type="signal peptide" evidence="8">
    <location>
        <begin position="1"/>
        <end position="25"/>
    </location>
</feature>
<name>A0ABW5Y7D0_9SPHI</name>
<evidence type="ECO:0000256" key="2">
    <source>
        <dbReference type="ARBA" id="ARBA00022617"/>
    </source>
</evidence>
<dbReference type="Pfam" id="PF07995">
    <property type="entry name" value="GSDH"/>
    <property type="match status" value="2"/>
</dbReference>
<dbReference type="PRINTS" id="PR00606">
    <property type="entry name" value="CYTCHROMECID"/>
</dbReference>
<dbReference type="SUPFAM" id="SSF50952">
    <property type="entry name" value="Soluble quinoprotein glucose dehydrogenase"/>
    <property type="match status" value="1"/>
</dbReference>
<keyword evidence="1" id="KW-0813">Transport</keyword>
<dbReference type="InterPro" id="IPR000601">
    <property type="entry name" value="PKD_dom"/>
</dbReference>
<dbReference type="Proteomes" id="UP001597557">
    <property type="component" value="Unassembled WGS sequence"/>
</dbReference>
<evidence type="ECO:0000256" key="7">
    <source>
        <dbReference type="SAM" id="MobiDB-lite"/>
    </source>
</evidence>
<dbReference type="PANTHER" id="PTHR40469:SF2">
    <property type="entry name" value="GALACTOSE-BINDING DOMAIN-LIKE SUPERFAMILY PROTEIN"/>
    <property type="match status" value="1"/>
</dbReference>
<evidence type="ECO:0000256" key="5">
    <source>
        <dbReference type="ARBA" id="ARBA00023004"/>
    </source>
</evidence>
<evidence type="ECO:0000313" key="12">
    <source>
        <dbReference type="Proteomes" id="UP001597557"/>
    </source>
</evidence>
<dbReference type="Gene3D" id="2.120.10.30">
    <property type="entry name" value="TolB, C-terminal domain"/>
    <property type="match status" value="1"/>
</dbReference>
<dbReference type="CDD" id="cd00146">
    <property type="entry name" value="PKD"/>
    <property type="match status" value="1"/>
</dbReference>
<feature type="compositionally biased region" description="Basic and acidic residues" evidence="7">
    <location>
        <begin position="445"/>
        <end position="459"/>
    </location>
</feature>
<dbReference type="PANTHER" id="PTHR40469">
    <property type="entry name" value="SECRETED GLYCOSYL HYDROLASE"/>
    <property type="match status" value="1"/>
</dbReference>
<feature type="domain" description="Cytochrome c" evidence="10">
    <location>
        <begin position="826"/>
        <end position="911"/>
    </location>
</feature>
<feature type="chain" id="PRO_5045065181" evidence="8">
    <location>
        <begin position="26"/>
        <end position="913"/>
    </location>
</feature>
<organism evidence="11 12">
    <name type="scientific">Mucilaginibacter ximonensis</name>
    <dbReference type="NCBI Taxonomy" id="538021"/>
    <lineage>
        <taxon>Bacteria</taxon>
        <taxon>Pseudomonadati</taxon>
        <taxon>Bacteroidota</taxon>
        <taxon>Sphingobacteriia</taxon>
        <taxon>Sphingobacteriales</taxon>
        <taxon>Sphingobacteriaceae</taxon>
        <taxon>Mucilaginibacter</taxon>
    </lineage>
</organism>
<reference evidence="12" key="1">
    <citation type="journal article" date="2019" name="Int. J. Syst. Evol. Microbiol.">
        <title>The Global Catalogue of Microorganisms (GCM) 10K type strain sequencing project: providing services to taxonomists for standard genome sequencing and annotation.</title>
        <authorList>
            <consortium name="The Broad Institute Genomics Platform"/>
            <consortium name="The Broad Institute Genome Sequencing Center for Infectious Disease"/>
            <person name="Wu L."/>
            <person name="Ma J."/>
        </authorList>
    </citation>
    <scope>NUCLEOTIDE SEQUENCE [LARGE SCALE GENOMIC DNA]</scope>
    <source>
        <strain evidence="12">KCTC 22437</strain>
    </source>
</reference>
<dbReference type="Gene3D" id="3.40.50.880">
    <property type="match status" value="1"/>
</dbReference>
<feature type="region of interest" description="Disordered" evidence="7">
    <location>
        <begin position="419"/>
        <end position="465"/>
    </location>
</feature>
<dbReference type="Pfam" id="PF00801">
    <property type="entry name" value="PKD"/>
    <property type="match status" value="1"/>
</dbReference>
<dbReference type="SUPFAM" id="SSF49299">
    <property type="entry name" value="PKD domain"/>
    <property type="match status" value="1"/>
</dbReference>
<dbReference type="InterPro" id="IPR002324">
    <property type="entry name" value="Cyt_c_ID"/>
</dbReference>
<evidence type="ECO:0000256" key="3">
    <source>
        <dbReference type="ARBA" id="ARBA00022723"/>
    </source>
</evidence>
<keyword evidence="5 6" id="KW-0408">Iron</keyword>
<evidence type="ECO:0000313" key="11">
    <source>
        <dbReference type="EMBL" id="MFD2871242.1"/>
    </source>
</evidence>
<dbReference type="Pfam" id="PF00034">
    <property type="entry name" value="Cytochrom_C"/>
    <property type="match status" value="1"/>
</dbReference>
<dbReference type="InterPro" id="IPR011042">
    <property type="entry name" value="6-blade_b-propeller_TolB-like"/>
</dbReference>
<dbReference type="RefSeq" id="WP_377181732.1">
    <property type="nucleotide sequence ID" value="NZ_JBHUPD010000001.1"/>
</dbReference>
<dbReference type="InterPro" id="IPR011041">
    <property type="entry name" value="Quinoprot_gluc/sorb_DH_b-prop"/>
</dbReference>
<evidence type="ECO:0000256" key="1">
    <source>
        <dbReference type="ARBA" id="ARBA00022448"/>
    </source>
</evidence>
<dbReference type="PROSITE" id="PS51007">
    <property type="entry name" value="CYTC"/>
    <property type="match status" value="1"/>
</dbReference>
<dbReference type="InterPro" id="IPR036909">
    <property type="entry name" value="Cyt_c-like_dom_sf"/>
</dbReference>